<sequence>MASSGSRQEWSGRRARPGRILTVVQGEASETDSEEEVYLTSVPQASFPSLSGVKVAGEASETDDEEEASHKHSREDPGIVSPDLPPLIVFRNEDLGSPTGVEEKPALRIRHHGRYSTLLQQKLVESNARLYCDVNSTVKQVYQTAIKEIGAITGQLSNSQNGIINASHNIRLVLEDLRAVADKIDIITSCNLLPDIQIELPPAQDPFKGPLQGAESR</sequence>
<organism evidence="4 5">
    <name type="scientific">Salvator merianae</name>
    <name type="common">Argentine black and white tegu</name>
    <name type="synonym">Tupinambis merianae</name>
    <dbReference type="NCBI Taxonomy" id="96440"/>
    <lineage>
        <taxon>Eukaryota</taxon>
        <taxon>Metazoa</taxon>
        <taxon>Chordata</taxon>
        <taxon>Craniata</taxon>
        <taxon>Vertebrata</taxon>
        <taxon>Euteleostomi</taxon>
        <taxon>Lepidosauria</taxon>
        <taxon>Squamata</taxon>
        <taxon>Bifurcata</taxon>
        <taxon>Unidentata</taxon>
        <taxon>Episquamata</taxon>
        <taxon>Laterata</taxon>
        <taxon>Teiioidea</taxon>
        <taxon>Teiidae</taxon>
        <taxon>Salvator</taxon>
    </lineage>
</organism>
<dbReference type="GeneTree" id="ENSGT00390000008756"/>
<keyword evidence="5" id="KW-1185">Reference proteome</keyword>
<dbReference type="AlphaFoldDB" id="A0A8D0DUS2"/>
<feature type="compositionally biased region" description="Basic and acidic residues" evidence="3">
    <location>
        <begin position="68"/>
        <end position="77"/>
    </location>
</feature>
<reference evidence="4" key="1">
    <citation type="submission" date="2025-08" db="UniProtKB">
        <authorList>
            <consortium name="Ensembl"/>
        </authorList>
    </citation>
    <scope>IDENTIFICATION</scope>
</reference>
<name>A0A8D0DUS2_SALMN</name>
<dbReference type="PANTHER" id="PTHR31974">
    <property type="entry name" value="BIOGENESIS OF LYSOSOME-RELATED ORGANELLES COMPLEX 1 SUBUNIT 3"/>
    <property type="match status" value="1"/>
</dbReference>
<comment type="similarity">
    <text evidence="1">Belongs to the BLOC1S3 family.</text>
</comment>
<dbReference type="InterPro" id="IPR017245">
    <property type="entry name" value="BLOC-1_complex_su-3"/>
</dbReference>
<dbReference type="PANTHER" id="PTHR31974:SF2">
    <property type="entry name" value="BIOGENESIS OF LYSOSOME-RELATED ORGANELLES COMPLEX 1 SUBUNIT 3"/>
    <property type="match status" value="1"/>
</dbReference>
<reference evidence="4" key="2">
    <citation type="submission" date="2025-09" db="UniProtKB">
        <authorList>
            <consortium name="Ensembl"/>
        </authorList>
    </citation>
    <scope>IDENTIFICATION</scope>
</reference>
<dbReference type="Pfam" id="PF15753">
    <property type="entry name" value="BLOC1S3"/>
    <property type="match status" value="1"/>
</dbReference>
<evidence type="ECO:0000313" key="4">
    <source>
        <dbReference type="Ensembl" id="ENSSMRP00000022080.1"/>
    </source>
</evidence>
<protein>
    <recommendedName>
        <fullName evidence="2">Biogenesis of lysosome-related organelles complex 1 subunit 3</fullName>
    </recommendedName>
</protein>
<accession>A0A8D0DUS2</accession>
<proteinExistence type="inferred from homology"/>
<feature type="region of interest" description="Disordered" evidence="3">
    <location>
        <begin position="1"/>
        <end position="83"/>
    </location>
</feature>
<evidence type="ECO:0000256" key="2">
    <source>
        <dbReference type="ARBA" id="ARBA00019581"/>
    </source>
</evidence>
<dbReference type="OMA" id="RDHPDMH"/>
<evidence type="ECO:0000313" key="5">
    <source>
        <dbReference type="Proteomes" id="UP000694421"/>
    </source>
</evidence>
<dbReference type="GO" id="GO:0031083">
    <property type="term" value="C:BLOC-1 complex"/>
    <property type="evidence" value="ECO:0007669"/>
    <property type="project" value="TreeGrafter"/>
</dbReference>
<evidence type="ECO:0000256" key="3">
    <source>
        <dbReference type="SAM" id="MobiDB-lite"/>
    </source>
</evidence>
<dbReference type="Ensembl" id="ENSSMRT00000025830.1">
    <property type="protein sequence ID" value="ENSSMRP00000022080.1"/>
    <property type="gene ID" value="ENSSMRG00000017140.1"/>
</dbReference>
<dbReference type="Proteomes" id="UP000694421">
    <property type="component" value="Unplaced"/>
</dbReference>
<evidence type="ECO:0000256" key="1">
    <source>
        <dbReference type="ARBA" id="ARBA00008942"/>
    </source>
</evidence>